<dbReference type="InterPro" id="IPR038763">
    <property type="entry name" value="DHH_sf"/>
</dbReference>
<accession>A0A0F7IEW2</accession>
<dbReference type="HOGENOM" id="CLU_907931_0_0_2"/>
<name>A0A0F7IEW2_9EURY</name>
<dbReference type="InParanoid" id="A0A0F7IEW2"/>
<gene>
    <name evidence="1" type="ORF">GAH_01480</name>
</gene>
<dbReference type="RefSeq" id="WP_048095780.1">
    <property type="nucleotide sequence ID" value="NZ_CP011267.1"/>
</dbReference>
<dbReference type="Proteomes" id="UP000034723">
    <property type="component" value="Chromosome"/>
</dbReference>
<dbReference type="SUPFAM" id="SSF64182">
    <property type="entry name" value="DHH phosphoesterases"/>
    <property type="match status" value="1"/>
</dbReference>
<reference evidence="1 2" key="1">
    <citation type="submission" date="2015-04" db="EMBL/GenBank/DDBJ databases">
        <title>The complete genome sequence of the hyperthermophilic, obligate iron-reducing archaeon Geoglobus ahangari strain 234T.</title>
        <authorList>
            <person name="Manzella M.P."/>
            <person name="Holmes D.E."/>
            <person name="Rocheleau J.M."/>
            <person name="Chung A."/>
            <person name="Reguera G."/>
            <person name="Kashefi K."/>
        </authorList>
    </citation>
    <scope>NUCLEOTIDE SEQUENCE [LARGE SCALE GENOMIC DNA]</scope>
    <source>
        <strain evidence="1 2">234</strain>
    </source>
</reference>
<evidence type="ECO:0008006" key="3">
    <source>
        <dbReference type="Google" id="ProtNLM"/>
    </source>
</evidence>
<dbReference type="AlphaFoldDB" id="A0A0F7IEW2"/>
<protein>
    <recommendedName>
        <fullName evidence="3">DHH family</fullName>
    </recommendedName>
</protein>
<sequence>MQLIVHHWDADGICSASLIAKHLVSEGCTNVSPPIGEFRFDERVWKAIGSSESVFVADLNVPGEVERIDRKTTFFDHHIQPRIQNRLVRQINPAINGEKAPSCAFVISRHIDWWGVESVIGTVGDVGREALSIPEIKKSMERLGMSEEDAVKIATLMDTNHISGNREGVEKAVRVVGELEWRELISFEPWIRQSERIEEEFRSVISSVSSEGKRAFVEFKSDFNIISRVARHLVWEVGYDEALVINRDFGRRVQLYYRVSKKISREKDLANLISKLRSAGVNAGGKDEVVGCVFSPNKWDVVREIVYDHLGWFG</sequence>
<dbReference type="STRING" id="113653.GAH_01480"/>
<dbReference type="PATRIC" id="fig|113653.22.peg.1463"/>
<evidence type="ECO:0000313" key="1">
    <source>
        <dbReference type="EMBL" id="AKG91229.1"/>
    </source>
</evidence>
<dbReference type="OrthoDB" id="86112at2157"/>
<dbReference type="GeneID" id="24804050"/>
<evidence type="ECO:0000313" key="2">
    <source>
        <dbReference type="Proteomes" id="UP000034723"/>
    </source>
</evidence>
<proteinExistence type="predicted"/>
<dbReference type="EMBL" id="CP011267">
    <property type="protein sequence ID" value="AKG91229.1"/>
    <property type="molecule type" value="Genomic_DNA"/>
</dbReference>
<keyword evidence="2" id="KW-1185">Reference proteome</keyword>
<dbReference type="KEGG" id="gah:GAH_01480"/>
<organism evidence="1 2">
    <name type="scientific">Geoglobus ahangari</name>
    <dbReference type="NCBI Taxonomy" id="113653"/>
    <lineage>
        <taxon>Archaea</taxon>
        <taxon>Methanobacteriati</taxon>
        <taxon>Methanobacteriota</taxon>
        <taxon>Archaeoglobi</taxon>
        <taxon>Archaeoglobales</taxon>
        <taxon>Archaeoglobaceae</taxon>
        <taxon>Geoglobus</taxon>
    </lineage>
</organism>